<dbReference type="InterPro" id="IPR039150">
    <property type="entry name" value="TEFM"/>
</dbReference>
<keyword evidence="11" id="KW-1185">Reference proteome</keyword>
<dbReference type="InterPro" id="IPR036397">
    <property type="entry name" value="RNaseH_sf"/>
</dbReference>
<dbReference type="GO" id="GO:0006392">
    <property type="term" value="P:transcription elongation by mitochondrial RNA polymerase"/>
    <property type="evidence" value="ECO:0007669"/>
    <property type="project" value="InterPro"/>
</dbReference>
<evidence type="ECO:0000256" key="8">
    <source>
        <dbReference type="ARBA" id="ARBA00023271"/>
    </source>
</evidence>
<evidence type="ECO:0000256" key="2">
    <source>
        <dbReference type="ARBA" id="ARBA00009086"/>
    </source>
</evidence>
<evidence type="ECO:0000256" key="4">
    <source>
        <dbReference type="ARBA" id="ARBA00022946"/>
    </source>
</evidence>
<organism evidence="10 11">
    <name type="scientific">Erpetoichthys calabaricus</name>
    <name type="common">Rope fish</name>
    <name type="synonym">Calamoichthys calabaricus</name>
    <dbReference type="NCBI Taxonomy" id="27687"/>
    <lineage>
        <taxon>Eukaryota</taxon>
        <taxon>Metazoa</taxon>
        <taxon>Chordata</taxon>
        <taxon>Craniata</taxon>
        <taxon>Vertebrata</taxon>
        <taxon>Euteleostomi</taxon>
        <taxon>Actinopterygii</taxon>
        <taxon>Polypteriformes</taxon>
        <taxon>Polypteridae</taxon>
        <taxon>Erpetoichthys</taxon>
    </lineage>
</organism>
<gene>
    <name evidence="10" type="primary">TEFM</name>
    <name evidence="10" type="synonym">tefm</name>
</gene>
<comment type="function">
    <text evidence="9">Transcription elongation factor which increases mitochondrial RNA polymerase processivity. Regulates transcription of the mitochondrial genome, including genes important for the oxidative phosphorylation machinery.</text>
</comment>
<keyword evidence="4" id="KW-0809">Transit peptide</keyword>
<evidence type="ECO:0000256" key="9">
    <source>
        <dbReference type="ARBA" id="ARBA00025262"/>
    </source>
</evidence>
<dbReference type="Pfam" id="PF12836">
    <property type="entry name" value="HHH_3"/>
    <property type="match status" value="1"/>
</dbReference>
<comment type="subcellular location">
    <subcellularLocation>
        <location evidence="1">Mitochondrion matrix</location>
        <location evidence="1">Mitochondrion nucleoid</location>
    </subcellularLocation>
</comment>
<accession>A0A8C4SXK6</accession>
<dbReference type="Proteomes" id="UP000694620">
    <property type="component" value="Chromosome 14"/>
</dbReference>
<dbReference type="InterPro" id="IPR010994">
    <property type="entry name" value="RuvA_2-like"/>
</dbReference>
<dbReference type="Gene3D" id="3.30.420.10">
    <property type="entry name" value="Ribonuclease H-like superfamily/Ribonuclease H"/>
    <property type="match status" value="1"/>
</dbReference>
<name>A0A8C4SXK6_ERPCA</name>
<keyword evidence="5" id="KW-0805">Transcription regulation</keyword>
<evidence type="ECO:0000256" key="3">
    <source>
        <dbReference type="ARBA" id="ARBA00017000"/>
    </source>
</evidence>
<sequence length="361" mass="40774">MAALKRFCLPLFRGPGLFLCPQVFYSFRPSRQCTLCQRNCITSSTLEQRPSSQTCFDNSEDQNQAPLDSLYTPEQCATILHVLNTASESELAAVKLLRGRKATNIVEYRGKHGPFLDLNSVLSVPLLKHKTTAIVFSSILSPSSVPARKVSKGTTVKFIKPEVDREILKSAESIVSIVYGTNRIAWAHMDHKCVVQDWQQAECPAFMRGTYLAAVYLEDISTIASRIPQADLYILEKSALSLQNTNLFPIMLHLRTVEAMLFTLLAARFKEDNYPRVLNMQRISVGKHFGLMVGESRTSGITLLQQMLCDSVMQKHSRVYFPKDMVVRYKNMFQPGARNRREEMCDALLQAIAFYELLSST</sequence>
<dbReference type="GO" id="GO:0042645">
    <property type="term" value="C:mitochondrial nucleoid"/>
    <property type="evidence" value="ECO:0007669"/>
    <property type="project" value="UniProtKB-SubCell"/>
</dbReference>
<evidence type="ECO:0000256" key="1">
    <source>
        <dbReference type="ARBA" id="ARBA00004436"/>
    </source>
</evidence>
<dbReference type="PANTHER" id="PTHR21053">
    <property type="entry name" value="TRANSCRIPTION ELONGATION FACTOR, MITOCHONDRIAL"/>
    <property type="match status" value="1"/>
</dbReference>
<dbReference type="Ensembl" id="ENSECRT00000024679.1">
    <property type="protein sequence ID" value="ENSECRP00000024148.1"/>
    <property type="gene ID" value="ENSECRG00000016358.1"/>
</dbReference>
<dbReference type="FunFam" id="1.10.150.280:FF:000004">
    <property type="entry name" value="Transcription elongation factor, mitochondrial"/>
    <property type="match status" value="1"/>
</dbReference>
<evidence type="ECO:0000313" key="11">
    <source>
        <dbReference type="Proteomes" id="UP000694620"/>
    </source>
</evidence>
<dbReference type="AlphaFoldDB" id="A0A8C4SXK6"/>
<keyword evidence="6" id="KW-0496">Mitochondrion</keyword>
<reference evidence="10" key="2">
    <citation type="submission" date="2025-08" db="UniProtKB">
        <authorList>
            <consortium name="Ensembl"/>
        </authorList>
    </citation>
    <scope>IDENTIFICATION</scope>
</reference>
<protein>
    <recommendedName>
        <fullName evidence="3">Transcription elongation factor, mitochondrial</fullName>
    </recommendedName>
</protein>
<dbReference type="PANTHER" id="PTHR21053:SF2">
    <property type="entry name" value="TRANSCRIPTION ELONGATION FACTOR, MITOCHONDRIAL"/>
    <property type="match status" value="1"/>
</dbReference>
<dbReference type="GO" id="GO:0030337">
    <property type="term" value="F:DNA polymerase processivity factor activity"/>
    <property type="evidence" value="ECO:0007669"/>
    <property type="project" value="TreeGrafter"/>
</dbReference>
<evidence type="ECO:0000256" key="6">
    <source>
        <dbReference type="ARBA" id="ARBA00023128"/>
    </source>
</evidence>
<keyword evidence="7" id="KW-0804">Transcription</keyword>
<evidence type="ECO:0000256" key="5">
    <source>
        <dbReference type="ARBA" id="ARBA00023015"/>
    </source>
</evidence>
<keyword evidence="8" id="KW-1135">Mitochondrion nucleoid</keyword>
<dbReference type="GeneTree" id="ENSGT00390000010581"/>
<dbReference type="SUPFAM" id="SSF47781">
    <property type="entry name" value="RuvA domain 2-like"/>
    <property type="match status" value="1"/>
</dbReference>
<dbReference type="GO" id="GO:0003676">
    <property type="term" value="F:nucleic acid binding"/>
    <property type="evidence" value="ECO:0007669"/>
    <property type="project" value="InterPro"/>
</dbReference>
<proteinExistence type="inferred from homology"/>
<comment type="similarity">
    <text evidence="2">Belongs to the TEFM family.</text>
</comment>
<evidence type="ECO:0000256" key="7">
    <source>
        <dbReference type="ARBA" id="ARBA00023163"/>
    </source>
</evidence>
<evidence type="ECO:0000313" key="10">
    <source>
        <dbReference type="Ensembl" id="ENSECRP00000024148.1"/>
    </source>
</evidence>
<reference evidence="10" key="3">
    <citation type="submission" date="2025-09" db="UniProtKB">
        <authorList>
            <consortium name="Ensembl"/>
        </authorList>
    </citation>
    <scope>IDENTIFICATION</scope>
</reference>
<reference evidence="10" key="1">
    <citation type="submission" date="2021-06" db="EMBL/GenBank/DDBJ databases">
        <authorList>
            <consortium name="Wellcome Sanger Institute Data Sharing"/>
        </authorList>
    </citation>
    <scope>NUCLEOTIDE SEQUENCE [LARGE SCALE GENOMIC DNA]</scope>
</reference>